<dbReference type="Proteomes" id="UP000305948">
    <property type="component" value="Unassembled WGS sequence"/>
</dbReference>
<feature type="signal peptide" evidence="3">
    <location>
        <begin position="1"/>
        <end position="21"/>
    </location>
</feature>
<accession>A0A5C3NG77</accession>
<dbReference type="OrthoDB" id="2432613at2759"/>
<dbReference type="Pfam" id="PF10342">
    <property type="entry name" value="Kre9_KNH"/>
    <property type="match status" value="1"/>
</dbReference>
<feature type="non-terminal residue" evidence="5">
    <location>
        <position position="150"/>
    </location>
</feature>
<dbReference type="InterPro" id="IPR018466">
    <property type="entry name" value="Kre9/Knh1-like_N"/>
</dbReference>
<evidence type="ECO:0000313" key="6">
    <source>
        <dbReference type="Proteomes" id="UP000305948"/>
    </source>
</evidence>
<organism evidence="5 6">
    <name type="scientific">Heliocybe sulcata</name>
    <dbReference type="NCBI Taxonomy" id="5364"/>
    <lineage>
        <taxon>Eukaryota</taxon>
        <taxon>Fungi</taxon>
        <taxon>Dikarya</taxon>
        <taxon>Basidiomycota</taxon>
        <taxon>Agaricomycotina</taxon>
        <taxon>Agaricomycetes</taxon>
        <taxon>Gloeophyllales</taxon>
        <taxon>Gloeophyllaceae</taxon>
        <taxon>Heliocybe</taxon>
    </lineage>
</organism>
<evidence type="ECO:0000256" key="1">
    <source>
        <dbReference type="ARBA" id="ARBA00022729"/>
    </source>
</evidence>
<dbReference type="EMBL" id="ML213504">
    <property type="protein sequence ID" value="TFK55927.1"/>
    <property type="molecule type" value="Genomic_DNA"/>
</dbReference>
<keyword evidence="1 3" id="KW-0732">Signal</keyword>
<dbReference type="PANTHER" id="PTHR40633:SF1">
    <property type="entry name" value="GPI ANCHORED SERINE-THREONINE RICH PROTEIN (AFU_ORTHOLOGUE AFUA_1G03630)"/>
    <property type="match status" value="1"/>
</dbReference>
<dbReference type="STRING" id="5364.A0A5C3NG77"/>
<evidence type="ECO:0000313" key="5">
    <source>
        <dbReference type="EMBL" id="TFK55927.1"/>
    </source>
</evidence>
<evidence type="ECO:0000259" key="4">
    <source>
        <dbReference type="Pfam" id="PF10342"/>
    </source>
</evidence>
<keyword evidence="6" id="KW-1185">Reference proteome</keyword>
<reference evidence="5 6" key="1">
    <citation type="journal article" date="2019" name="Nat. Ecol. Evol.">
        <title>Megaphylogeny resolves global patterns of mushroom evolution.</title>
        <authorList>
            <person name="Varga T."/>
            <person name="Krizsan K."/>
            <person name="Foldi C."/>
            <person name="Dima B."/>
            <person name="Sanchez-Garcia M."/>
            <person name="Sanchez-Ramirez S."/>
            <person name="Szollosi G.J."/>
            <person name="Szarkandi J.G."/>
            <person name="Papp V."/>
            <person name="Albert L."/>
            <person name="Andreopoulos W."/>
            <person name="Angelini C."/>
            <person name="Antonin V."/>
            <person name="Barry K.W."/>
            <person name="Bougher N.L."/>
            <person name="Buchanan P."/>
            <person name="Buyck B."/>
            <person name="Bense V."/>
            <person name="Catcheside P."/>
            <person name="Chovatia M."/>
            <person name="Cooper J."/>
            <person name="Damon W."/>
            <person name="Desjardin D."/>
            <person name="Finy P."/>
            <person name="Geml J."/>
            <person name="Haridas S."/>
            <person name="Hughes K."/>
            <person name="Justo A."/>
            <person name="Karasinski D."/>
            <person name="Kautmanova I."/>
            <person name="Kiss B."/>
            <person name="Kocsube S."/>
            <person name="Kotiranta H."/>
            <person name="LaButti K.M."/>
            <person name="Lechner B.E."/>
            <person name="Liimatainen K."/>
            <person name="Lipzen A."/>
            <person name="Lukacs Z."/>
            <person name="Mihaltcheva S."/>
            <person name="Morgado L.N."/>
            <person name="Niskanen T."/>
            <person name="Noordeloos M.E."/>
            <person name="Ohm R.A."/>
            <person name="Ortiz-Santana B."/>
            <person name="Ovrebo C."/>
            <person name="Racz N."/>
            <person name="Riley R."/>
            <person name="Savchenko A."/>
            <person name="Shiryaev A."/>
            <person name="Soop K."/>
            <person name="Spirin V."/>
            <person name="Szebenyi C."/>
            <person name="Tomsovsky M."/>
            <person name="Tulloss R.E."/>
            <person name="Uehling J."/>
            <person name="Grigoriev I.V."/>
            <person name="Vagvolgyi C."/>
            <person name="Papp T."/>
            <person name="Martin F.M."/>
            <person name="Miettinen O."/>
            <person name="Hibbett D.S."/>
            <person name="Nagy L.G."/>
        </authorList>
    </citation>
    <scope>NUCLEOTIDE SEQUENCE [LARGE SCALE GENOMIC DNA]</scope>
    <source>
        <strain evidence="5 6">OMC1185</strain>
    </source>
</reference>
<sequence length="150" mass="15845">MLHLLFPVCLAYLALLSSTFATVVPVAPSPGDVFYAGSSCTIAWNVDTTGTWRNMSIDLMTGPNNAMVLVMNVASGLDGTSSGLTPYNWTCPDVDPYSAIYFYQFTNDGNTSDAQWTTRFTIASASGATTPPDNATQPDGDAIPWGTGGL</sequence>
<gene>
    <name evidence="5" type="ORF">OE88DRAFT_1622049</name>
</gene>
<protein>
    <recommendedName>
        <fullName evidence="4">Yeast cell wall synthesis Kre9/Knh1-like N-terminal domain-containing protein</fullName>
    </recommendedName>
</protein>
<feature type="chain" id="PRO_5023133322" description="Yeast cell wall synthesis Kre9/Knh1-like N-terminal domain-containing protein" evidence="3">
    <location>
        <begin position="22"/>
        <end position="150"/>
    </location>
</feature>
<feature type="domain" description="Yeast cell wall synthesis Kre9/Knh1-like N-terminal" evidence="4">
    <location>
        <begin position="28"/>
        <end position="122"/>
    </location>
</feature>
<evidence type="ECO:0000256" key="3">
    <source>
        <dbReference type="SAM" id="SignalP"/>
    </source>
</evidence>
<proteinExistence type="predicted"/>
<dbReference type="InterPro" id="IPR052982">
    <property type="entry name" value="SRP1/TIP1-like"/>
</dbReference>
<feature type="region of interest" description="Disordered" evidence="2">
    <location>
        <begin position="125"/>
        <end position="150"/>
    </location>
</feature>
<dbReference type="AlphaFoldDB" id="A0A5C3NG77"/>
<evidence type="ECO:0000256" key="2">
    <source>
        <dbReference type="SAM" id="MobiDB-lite"/>
    </source>
</evidence>
<dbReference type="PANTHER" id="PTHR40633">
    <property type="entry name" value="MATRIX PROTEIN, PUTATIVE (AFU_ORTHOLOGUE AFUA_8G05410)-RELATED"/>
    <property type="match status" value="1"/>
</dbReference>
<feature type="compositionally biased region" description="Polar residues" evidence="2">
    <location>
        <begin position="125"/>
        <end position="137"/>
    </location>
</feature>
<name>A0A5C3NG77_9AGAM</name>